<name>A0A0L0HME9_SPIPD</name>
<evidence type="ECO:0000256" key="7">
    <source>
        <dbReference type="RuleBase" id="RU362091"/>
    </source>
</evidence>
<keyword evidence="6 8" id="KW-0472">Membrane</keyword>
<keyword evidence="3" id="KW-0813">Transport</keyword>
<feature type="transmembrane region" description="Helical" evidence="8">
    <location>
        <begin position="361"/>
        <end position="384"/>
    </location>
</feature>
<sequence length="522" mass="56592">MGSTLQNVALPLSIICVLFFACLALGIARWRSKKGKKEDTEFFLTARKSVSTGRIAWSFFASATGSWVVFSLPAYTADPTYGAGYIGLICYAVAIGVPLVLVAHVGQHIRDRHPQIMSWGDFARRRFGRTTQIYVTLVVLLNMAINLTAEYTAVGALFASVLGLNRLIPIIIVGVVTMLYTAAGGLYVSIVTDQFQGMFSLLLLSVTMVYIAVTFRLPDPRPPLPPNLDANYAGWSSIVTMGVSLTAATFYSDAVWQRVWASADARTLRRGAAIGACMATTVAFLFGFGGFLAGWVGYIGADSNLAFFDLITKGGTTNDTWIVILVVLIAVTMNESAVDSFQNALTDTVVSLAMTLGLPRFPLWAARSSVVLINIPIVVVALQGYNINQLYLITNMVTSTSTLPLLLGLVRPLEGYVHGRSVLFGCIFSFFSVATYGAIKMGNFADGVRQYFYLVYDWPPFIIALVASMVGVALAVFVELAVRKVLGWPLRVVHHPAPDVETVHVGRGDSTATLADKNERED</sequence>
<feature type="transmembrane region" description="Helical" evidence="8">
    <location>
        <begin position="321"/>
        <end position="341"/>
    </location>
</feature>
<accession>A0A0L0HME9</accession>
<dbReference type="PANTHER" id="PTHR48086:SF10">
    <property type="entry name" value="AGR155CP"/>
    <property type="match status" value="1"/>
</dbReference>
<dbReference type="InterPro" id="IPR038377">
    <property type="entry name" value="Na/Glc_symporter_sf"/>
</dbReference>
<dbReference type="PROSITE" id="PS50283">
    <property type="entry name" value="NA_SOLUT_SYMP_3"/>
    <property type="match status" value="1"/>
</dbReference>
<feature type="transmembrane region" description="Helical" evidence="8">
    <location>
        <begin position="6"/>
        <end position="28"/>
    </location>
</feature>
<dbReference type="Gene3D" id="1.20.1730.10">
    <property type="entry name" value="Sodium/glucose cotransporter"/>
    <property type="match status" value="1"/>
</dbReference>
<feature type="transmembrane region" description="Helical" evidence="8">
    <location>
        <begin position="195"/>
        <end position="213"/>
    </location>
</feature>
<feature type="transmembrane region" description="Helical" evidence="8">
    <location>
        <begin position="390"/>
        <end position="410"/>
    </location>
</feature>
<feature type="transmembrane region" description="Helical" evidence="8">
    <location>
        <begin position="233"/>
        <end position="251"/>
    </location>
</feature>
<feature type="transmembrane region" description="Helical" evidence="8">
    <location>
        <begin position="55"/>
        <end position="76"/>
    </location>
</feature>
<evidence type="ECO:0000256" key="5">
    <source>
        <dbReference type="ARBA" id="ARBA00022989"/>
    </source>
</evidence>
<organism evidence="9 10">
    <name type="scientific">Spizellomyces punctatus (strain DAOM BR117)</name>
    <dbReference type="NCBI Taxonomy" id="645134"/>
    <lineage>
        <taxon>Eukaryota</taxon>
        <taxon>Fungi</taxon>
        <taxon>Fungi incertae sedis</taxon>
        <taxon>Chytridiomycota</taxon>
        <taxon>Chytridiomycota incertae sedis</taxon>
        <taxon>Chytridiomycetes</taxon>
        <taxon>Spizellomycetales</taxon>
        <taxon>Spizellomycetaceae</taxon>
        <taxon>Spizellomyces</taxon>
    </lineage>
</organism>
<evidence type="ECO:0008006" key="11">
    <source>
        <dbReference type="Google" id="ProtNLM"/>
    </source>
</evidence>
<dbReference type="OMA" id="CGWISTG"/>
<gene>
    <name evidence="9" type="ORF">SPPG_02729</name>
</gene>
<keyword evidence="10" id="KW-1185">Reference proteome</keyword>
<dbReference type="PANTHER" id="PTHR48086">
    <property type="entry name" value="SODIUM/PROLINE SYMPORTER-RELATED"/>
    <property type="match status" value="1"/>
</dbReference>
<dbReference type="Proteomes" id="UP000053201">
    <property type="component" value="Unassembled WGS sequence"/>
</dbReference>
<evidence type="ECO:0000313" key="10">
    <source>
        <dbReference type="Proteomes" id="UP000053201"/>
    </source>
</evidence>
<evidence type="ECO:0000256" key="8">
    <source>
        <dbReference type="SAM" id="Phobius"/>
    </source>
</evidence>
<dbReference type="GO" id="GO:0005886">
    <property type="term" value="C:plasma membrane"/>
    <property type="evidence" value="ECO:0007669"/>
    <property type="project" value="TreeGrafter"/>
</dbReference>
<dbReference type="eggNOG" id="ENOG502QU2F">
    <property type="taxonomic scope" value="Eukaryota"/>
</dbReference>
<dbReference type="OrthoDB" id="6132759at2759"/>
<protein>
    <recommendedName>
        <fullName evidence="11">Solute:sodium symporter (SSS) family transporter</fullName>
    </recommendedName>
</protein>
<keyword evidence="4 8" id="KW-0812">Transmembrane</keyword>
<dbReference type="STRING" id="645134.A0A0L0HME9"/>
<proteinExistence type="inferred from homology"/>
<dbReference type="RefSeq" id="XP_016610287.1">
    <property type="nucleotide sequence ID" value="XM_016751014.1"/>
</dbReference>
<dbReference type="EMBL" id="KQ257453">
    <property type="protein sequence ID" value="KND02248.1"/>
    <property type="molecule type" value="Genomic_DNA"/>
</dbReference>
<dbReference type="InParanoid" id="A0A0L0HME9"/>
<keyword evidence="5 8" id="KW-1133">Transmembrane helix</keyword>
<feature type="transmembrane region" description="Helical" evidence="8">
    <location>
        <begin position="272"/>
        <end position="301"/>
    </location>
</feature>
<evidence type="ECO:0000256" key="4">
    <source>
        <dbReference type="ARBA" id="ARBA00022692"/>
    </source>
</evidence>
<evidence type="ECO:0000256" key="6">
    <source>
        <dbReference type="ARBA" id="ARBA00023136"/>
    </source>
</evidence>
<dbReference type="InterPro" id="IPR050277">
    <property type="entry name" value="Sodium:Solute_Symporter"/>
</dbReference>
<dbReference type="GeneID" id="27686296"/>
<feature type="transmembrane region" description="Helical" evidence="8">
    <location>
        <begin position="167"/>
        <end position="188"/>
    </location>
</feature>
<evidence type="ECO:0000256" key="1">
    <source>
        <dbReference type="ARBA" id="ARBA00004141"/>
    </source>
</evidence>
<feature type="transmembrane region" description="Helical" evidence="8">
    <location>
        <begin position="422"/>
        <end position="439"/>
    </location>
</feature>
<dbReference type="VEuPathDB" id="FungiDB:SPPG_02729"/>
<feature type="transmembrane region" description="Helical" evidence="8">
    <location>
        <begin position="127"/>
        <end position="147"/>
    </location>
</feature>
<dbReference type="InterPro" id="IPR001734">
    <property type="entry name" value="Na/solute_symporter"/>
</dbReference>
<evidence type="ECO:0000256" key="3">
    <source>
        <dbReference type="ARBA" id="ARBA00022448"/>
    </source>
</evidence>
<dbReference type="GO" id="GO:0015606">
    <property type="term" value="F:spermidine transmembrane transporter activity"/>
    <property type="evidence" value="ECO:0007669"/>
    <property type="project" value="TreeGrafter"/>
</dbReference>
<dbReference type="AlphaFoldDB" id="A0A0L0HME9"/>
<feature type="transmembrane region" description="Helical" evidence="8">
    <location>
        <begin position="82"/>
        <end position="106"/>
    </location>
</feature>
<dbReference type="Pfam" id="PF00474">
    <property type="entry name" value="SSF"/>
    <property type="match status" value="1"/>
</dbReference>
<evidence type="ECO:0000313" key="9">
    <source>
        <dbReference type="EMBL" id="KND02248.1"/>
    </source>
</evidence>
<comment type="similarity">
    <text evidence="2 7">Belongs to the sodium:solute symporter (SSF) (TC 2.A.21) family.</text>
</comment>
<evidence type="ECO:0000256" key="2">
    <source>
        <dbReference type="ARBA" id="ARBA00006434"/>
    </source>
</evidence>
<reference evidence="9 10" key="1">
    <citation type="submission" date="2009-08" db="EMBL/GenBank/DDBJ databases">
        <title>The Genome Sequence of Spizellomyces punctatus strain DAOM BR117.</title>
        <authorList>
            <consortium name="The Broad Institute Genome Sequencing Platform"/>
            <person name="Russ C."/>
            <person name="Cuomo C."/>
            <person name="Shea T."/>
            <person name="Young S.K."/>
            <person name="Zeng Q."/>
            <person name="Koehrsen M."/>
            <person name="Haas B."/>
            <person name="Borodovsky M."/>
            <person name="Guigo R."/>
            <person name="Alvarado L."/>
            <person name="Berlin A."/>
            <person name="Bochicchio J."/>
            <person name="Borenstein D."/>
            <person name="Chapman S."/>
            <person name="Chen Z."/>
            <person name="Engels R."/>
            <person name="Freedman E."/>
            <person name="Gellesch M."/>
            <person name="Goldberg J."/>
            <person name="Griggs A."/>
            <person name="Gujja S."/>
            <person name="Heiman D."/>
            <person name="Hepburn T."/>
            <person name="Howarth C."/>
            <person name="Jen D."/>
            <person name="Larson L."/>
            <person name="Lewis B."/>
            <person name="Mehta T."/>
            <person name="Park D."/>
            <person name="Pearson M."/>
            <person name="Roberts A."/>
            <person name="Saif S."/>
            <person name="Shenoy N."/>
            <person name="Sisk P."/>
            <person name="Stolte C."/>
            <person name="Sykes S."/>
            <person name="Thomson T."/>
            <person name="Walk T."/>
            <person name="White J."/>
            <person name="Yandava C."/>
            <person name="Burger G."/>
            <person name="Gray M.W."/>
            <person name="Holland P.W.H."/>
            <person name="King N."/>
            <person name="Lang F.B.F."/>
            <person name="Roger A.J."/>
            <person name="Ruiz-Trillo I."/>
            <person name="Lander E."/>
            <person name="Nusbaum C."/>
        </authorList>
    </citation>
    <scope>NUCLEOTIDE SEQUENCE [LARGE SCALE GENOMIC DNA]</scope>
    <source>
        <strain evidence="9 10">DAOM BR117</strain>
    </source>
</reference>
<comment type="subcellular location">
    <subcellularLocation>
        <location evidence="1">Membrane</location>
        <topology evidence="1">Multi-pass membrane protein</topology>
    </subcellularLocation>
</comment>
<feature type="transmembrane region" description="Helical" evidence="8">
    <location>
        <begin position="459"/>
        <end position="482"/>
    </location>
</feature>